<name>A0A899G0J2_9ASCO</name>
<keyword evidence="2" id="KW-1185">Reference proteome</keyword>
<accession>A0A899G0J2</accession>
<evidence type="ECO:0000313" key="2">
    <source>
        <dbReference type="Proteomes" id="UP000663699"/>
    </source>
</evidence>
<dbReference type="OrthoDB" id="5345392at2759"/>
<protein>
    <submittedName>
        <fullName evidence="1">Uncharacterized protein</fullName>
    </submittedName>
</protein>
<dbReference type="GO" id="GO:1990071">
    <property type="term" value="C:TRAPPII protein complex"/>
    <property type="evidence" value="ECO:0007669"/>
    <property type="project" value="InterPro"/>
</dbReference>
<dbReference type="InterPro" id="IPR024662">
    <property type="entry name" value="Trs65"/>
</dbReference>
<dbReference type="AlphaFoldDB" id="A0A899G0J2"/>
<gene>
    <name evidence="1" type="ORF">MERGE_000701</name>
</gene>
<reference evidence="1" key="1">
    <citation type="submission" date="2020-06" db="EMBL/GenBank/DDBJ databases">
        <title>Genomes of multiple members of Pneumocystis genus reveal paths to human pathogen Pneumocystis jirovecii.</title>
        <authorList>
            <person name="Cisse O.H."/>
            <person name="Ma L."/>
            <person name="Dekker J."/>
            <person name="Khil P."/>
            <person name="Jo J."/>
            <person name="Brenchley J."/>
            <person name="Blair R."/>
            <person name="Pahar B."/>
            <person name="Chabe M."/>
            <person name="Van Rompay K.A."/>
            <person name="Keesler R."/>
            <person name="Sukura A."/>
            <person name="Hirsch V."/>
            <person name="Kutty G."/>
            <person name="Liu Y."/>
            <person name="Peng L."/>
            <person name="Chen J."/>
            <person name="Song J."/>
            <person name="Weissenbacher-Lang C."/>
            <person name="Xu J."/>
            <person name="Upham N.S."/>
            <person name="Stajich J.E."/>
            <person name="Cuomo C.A."/>
            <person name="Cushion M.T."/>
            <person name="Kovacs J.A."/>
        </authorList>
    </citation>
    <scope>NUCLEOTIDE SEQUENCE</scope>
    <source>
        <strain evidence="1">2A</strain>
    </source>
</reference>
<dbReference type="EMBL" id="CP054542">
    <property type="protein sequence ID" value="QSL66323.1"/>
    <property type="molecule type" value="Genomic_DNA"/>
</dbReference>
<organism evidence="1 2">
    <name type="scientific">Pneumocystis wakefieldiae</name>
    <dbReference type="NCBI Taxonomy" id="38082"/>
    <lineage>
        <taxon>Eukaryota</taxon>
        <taxon>Fungi</taxon>
        <taxon>Dikarya</taxon>
        <taxon>Ascomycota</taxon>
        <taxon>Taphrinomycotina</taxon>
        <taxon>Pneumocystomycetes</taxon>
        <taxon>Pneumocystaceae</taxon>
        <taxon>Pneumocystis</taxon>
    </lineage>
</organism>
<evidence type="ECO:0000313" key="1">
    <source>
        <dbReference type="EMBL" id="QSL66323.1"/>
    </source>
</evidence>
<sequence>MIEEIGFFFTKTMLDIIIVAQDLSLDDGVDAILSAPRRRLLFNDEITKIFIVLTCQNERLLLHHMKLASYLSCTVNGWIGDVQKYGSHASADEEEDSRKERPCEGVNFFFSVLNSQKMIFEWNNGHTVIIWGTEIQIPFPRIRTSMPKVQLIVSITVKPDALVMFNEEEEIERDYMSINVLESLSSVKTQETMVYGVTPFLSISRVSNTLITSDTNLSSSTQVLRKVIRRVFSCRPAISLRTRSSMTMIPNFQRILLGIDIESCFLKQLSVLIENIEIKVKGQVARKVENETKFPITLSFQEQFFILYYIPFDPSIDQGITDLLTLPVTIFVKMRPRLLDTNYTLLLTSQWHTTIHISKDQTQVSLYKSVIHTEAKTLNSSLFLQKSSINTNNNLFKSASPSISNTKSPFSNISFTFTAPKYVKIWKVFEVKITLVNQSVVSKDIFLSVLSRAHDMNCDDLSFILGKDSCLLLEENAIYTLHKHISVNPVHVLPLVNNIHLLNLMDVIFVRFLLLQFTGSYIDCSSLPNIFVY</sequence>
<dbReference type="GO" id="GO:0006891">
    <property type="term" value="P:intra-Golgi vesicle-mediated transport"/>
    <property type="evidence" value="ECO:0007669"/>
    <property type="project" value="InterPro"/>
</dbReference>
<dbReference type="PANTHER" id="PTHR28159:SF1">
    <property type="entry name" value="TRAFFICKING PROTEIN PARTICLE COMPLEX II-SPECIFIC SUBUNIT 65"/>
    <property type="match status" value="1"/>
</dbReference>
<dbReference type="PANTHER" id="PTHR28159">
    <property type="entry name" value="TRAFFICKING PROTEIN PARTICLE COMPLEX II-SPECIFIC SUBUNIT 65"/>
    <property type="match status" value="1"/>
</dbReference>
<proteinExistence type="predicted"/>
<dbReference type="Proteomes" id="UP000663699">
    <property type="component" value="Chromosome 11"/>
</dbReference>
<dbReference type="GO" id="GO:0005802">
    <property type="term" value="C:trans-Golgi network"/>
    <property type="evidence" value="ECO:0007669"/>
    <property type="project" value="TreeGrafter"/>
</dbReference>